<name>M8B0F7_AEGTA</name>
<dbReference type="InterPro" id="IPR000668">
    <property type="entry name" value="Peptidase_C1A_C"/>
</dbReference>
<accession>M8B0F7</accession>
<dbReference type="SUPFAM" id="SSF54001">
    <property type="entry name" value="Cysteine proteinases"/>
    <property type="match status" value="1"/>
</dbReference>
<dbReference type="Pfam" id="PF00112">
    <property type="entry name" value="Peptidase_C1"/>
    <property type="match status" value="1"/>
</dbReference>
<dbReference type="Gene3D" id="3.90.70.10">
    <property type="entry name" value="Cysteine proteinases"/>
    <property type="match status" value="1"/>
</dbReference>
<sequence>MAASKRRLTTRMLAMGMNIFCLVPKPNRSPVITINGCKQVSSNEAALMQAVVAQPVVMAIYANSMAFQRYGEGVFVGPCGTNLNHEMMVVVYGITDEHESKEPISYWIVKTSLGQIGVKNRLQRHGARR</sequence>
<feature type="domain" description="Peptidase C1A papain C-terminal" evidence="1">
    <location>
        <begin position="25"/>
        <end position="114"/>
    </location>
</feature>
<dbReference type="AlphaFoldDB" id="M8B0F7"/>
<dbReference type="GO" id="GO:0006508">
    <property type="term" value="P:proteolysis"/>
    <property type="evidence" value="ECO:0007669"/>
    <property type="project" value="InterPro"/>
</dbReference>
<protein>
    <submittedName>
        <fullName evidence="2">Thiol protease SEN102</fullName>
    </submittedName>
</protein>
<dbReference type="GO" id="GO:0008234">
    <property type="term" value="F:cysteine-type peptidase activity"/>
    <property type="evidence" value="ECO:0007669"/>
    <property type="project" value="InterPro"/>
</dbReference>
<reference evidence="2" key="1">
    <citation type="submission" date="2015-06" db="UniProtKB">
        <authorList>
            <consortium name="EnsemblPlants"/>
        </authorList>
    </citation>
    <scope>IDENTIFICATION</scope>
</reference>
<organism evidence="2">
    <name type="scientific">Aegilops tauschii</name>
    <name type="common">Tausch's goatgrass</name>
    <name type="synonym">Aegilops squarrosa</name>
    <dbReference type="NCBI Taxonomy" id="37682"/>
    <lineage>
        <taxon>Eukaryota</taxon>
        <taxon>Viridiplantae</taxon>
        <taxon>Streptophyta</taxon>
        <taxon>Embryophyta</taxon>
        <taxon>Tracheophyta</taxon>
        <taxon>Spermatophyta</taxon>
        <taxon>Magnoliopsida</taxon>
        <taxon>Liliopsida</taxon>
        <taxon>Poales</taxon>
        <taxon>Poaceae</taxon>
        <taxon>BOP clade</taxon>
        <taxon>Pooideae</taxon>
        <taxon>Triticodae</taxon>
        <taxon>Triticeae</taxon>
        <taxon>Triticinae</taxon>
        <taxon>Aegilops</taxon>
    </lineage>
</organism>
<proteinExistence type="predicted"/>
<evidence type="ECO:0000259" key="1">
    <source>
        <dbReference type="Pfam" id="PF00112"/>
    </source>
</evidence>
<evidence type="ECO:0000313" key="2">
    <source>
        <dbReference type="EnsemblPlants" id="EMT07486"/>
    </source>
</evidence>
<dbReference type="InterPro" id="IPR038765">
    <property type="entry name" value="Papain-like_cys_pep_sf"/>
</dbReference>
<dbReference type="EnsemblPlants" id="EMT07486">
    <property type="protein sequence ID" value="EMT07486"/>
    <property type="gene ID" value="F775_19304"/>
</dbReference>